<protein>
    <recommendedName>
        <fullName evidence="3">Vacuolar membrane-associated protein IML1</fullName>
    </recommendedName>
    <alternativeName>
        <fullName evidence="4">Vacuolar membrane-associated protein iml1</fullName>
    </alternativeName>
</protein>
<feature type="region of interest" description="Disordered" evidence="5">
    <location>
        <begin position="781"/>
        <end position="808"/>
    </location>
</feature>
<comment type="similarity">
    <text evidence="2">Belongs to the IML1 family.</text>
</comment>
<dbReference type="Proteomes" id="UP000193067">
    <property type="component" value="Unassembled WGS sequence"/>
</dbReference>
<dbReference type="SMART" id="SM00049">
    <property type="entry name" value="DEP"/>
    <property type="match status" value="1"/>
</dbReference>
<dbReference type="GO" id="GO:0035556">
    <property type="term" value="P:intracellular signal transduction"/>
    <property type="evidence" value="ECO:0007669"/>
    <property type="project" value="InterPro"/>
</dbReference>
<sequence length="1556" mass="174722">MSRAESLASTGRKRSNTVQSIFTSHPTQPMPSSLASASAAAPLKVGDSRTLTAWVNDGPGGTVKLNHRHWPGVAEGDLICIASPLVDRSPGFLFVVPPEDPSLKHQLQVSLPRPVLEKFGLRNSGEVTLTKVEKETFTADYVEFVFQDQYLGRNDMWRLGRDQVGQCLYVDQHVSFIGVIAARVHSLYIGGKKTTAAYVSPATKVIFRSLSAKVTILIQVCRELWEFAGDGERYNEKIVHSFLPALFARWSEAATNHIVTIVLISRVFYDHSEIDYAAGPLRRDEDGRWYKDFFKVITDLEVLYDWKPTLVSLKDSFWAFQRDILLAHHYHRACMASPDGQHTPDHVRLVGQISYAHDGPLLEALNLALNPTETHYIDRSLSYTGSSTIVISPGTGYYRVSKQLLRLTTTRMLDQGFPLHLVSLAKPPLHQTPIFCFKGFEPEPRAEVGKFGPRALDPLWGGDDSSGDSVGGTRELKTLWWEPFWMTVSFWDRQMDLPFRRDRFVARAKMHEIEMLGLLDHDVLSSIEIPYLTEQGRLDLSSEESASDVTDLGLSRSDLLEQRAVVISPEDADEFDMDVFTVREDVKPVAMTRSSLSSNGSAPTLSSSWRGSELKRSSTVRTTEPTRISPIEESPKPISRPLPASNAALDREQRLSVAIAGGALSTSPSQSSIMSIRSNRSQRSSRSAATTIPGSQSSKSNARASGISKYAPTWLLNPFRAGISQPQTSPISASGETGPTPPLSPARSNTTSFATVTTTVSRASQPVVVKNTTAARPISRRAEGDDHVPAHRGSLTRHSHSPIGTPPREDILNKRRATLSSVANLPILPANILVETLPWKPHPIASYAQASLARRWQHAFPRPLTKHEIKWKAMVNPLCLPLTVEHFPSTHELETSYGVFSYDFVIDPPEMHSFLVKFPPMVGSTDDVRRAWGLAVMRGMVALRLAQGFQFVLRPSKRNADQEAEAQTSLRRTKSYAGDDNANSRPIGAADVLRTAYDSVYLSMSNEIHHIMYSGDSIKVQRYVRRLPPTRPFDYQFLIWPKDGEGYTEWKTSFSSHGMENYGWNRLDMLVAGYENQFSESLRYWRTRFVVIPTDDSPHLSIGPAGEKLNEEETRLLGMDKLAECFSKARWHAKDDPNPPTPVRLIPTDLGPAQCVQDESIIAQLDEIHAAGPLKKKVKSEKDISDMSLSAIAKAMREEDGVPIKDHSWHGRKYANSFTGTQFVTWLVREFRDISNREQATEWGAKLMEQGLFDHCRGTHGFLDGHYFYVLRGEYIVPVTPRASWFSRPSKHDDTNARGLNSPRTSSGKRPKKRLILSQSMIIDVDPKERSDQAESVVLHHDIIHNPATCFHFEFHWIGTTARCIEDLLQTWSRTIERYGLKLVETYVDQISDVREKNPFQSCFPIPLALPPPQVSELQRRVPEGMQANNYFESALLRKWGFVLDIEAAGHYPSQVDVVYSYRRSPFKYSQWVHRSGVAFVQVLGGSQGFLFLINRLMAPGRVGTALKYQRPAAAAEDIRINLFRFCSNKEALARFYEEEITHLEHTLEEPPPLHI</sequence>
<feature type="compositionally biased region" description="Polar residues" evidence="5">
    <location>
        <begin position="617"/>
        <end position="626"/>
    </location>
</feature>
<dbReference type="InterPro" id="IPR036390">
    <property type="entry name" value="WH_DNA-bd_sf"/>
</dbReference>
<comment type="subcellular location">
    <subcellularLocation>
        <location evidence="1">Vacuole membrane</location>
        <topology evidence="1">Peripheral membrane protein</topology>
    </subcellularLocation>
</comment>
<accession>A0A1Y2J4E7</accession>
<evidence type="ECO:0000256" key="1">
    <source>
        <dbReference type="ARBA" id="ARBA00004148"/>
    </source>
</evidence>
<dbReference type="InterPro" id="IPR036388">
    <property type="entry name" value="WH-like_DNA-bd_sf"/>
</dbReference>
<feature type="domain" description="DEP" evidence="6">
    <location>
        <begin position="1198"/>
        <end position="1273"/>
    </location>
</feature>
<feature type="compositionally biased region" description="Low complexity" evidence="5">
    <location>
        <begin position="665"/>
        <end position="687"/>
    </location>
</feature>
<dbReference type="PROSITE" id="PS50186">
    <property type="entry name" value="DEP"/>
    <property type="match status" value="1"/>
</dbReference>
<evidence type="ECO:0000259" key="6">
    <source>
        <dbReference type="PROSITE" id="PS50186"/>
    </source>
</evidence>
<reference evidence="7 8" key="1">
    <citation type="journal article" date="2015" name="Biotechnol. Biofuels">
        <title>Enhanced degradation of softwood versus hardwood by the white-rot fungus Pycnoporus coccineus.</title>
        <authorList>
            <person name="Couturier M."/>
            <person name="Navarro D."/>
            <person name="Chevret D."/>
            <person name="Henrissat B."/>
            <person name="Piumi F."/>
            <person name="Ruiz-Duenas F.J."/>
            <person name="Martinez A.T."/>
            <person name="Grigoriev I.V."/>
            <person name="Riley R."/>
            <person name="Lipzen A."/>
            <person name="Berrin J.G."/>
            <person name="Master E.R."/>
            <person name="Rosso M.N."/>
        </authorList>
    </citation>
    <scope>NUCLEOTIDE SEQUENCE [LARGE SCALE GENOMIC DNA]</scope>
    <source>
        <strain evidence="7 8">BRFM310</strain>
    </source>
</reference>
<dbReference type="GO" id="GO:1904262">
    <property type="term" value="P:negative regulation of TORC1 signaling"/>
    <property type="evidence" value="ECO:0007669"/>
    <property type="project" value="TreeGrafter"/>
</dbReference>
<feature type="region of interest" description="Disordered" evidence="5">
    <location>
        <begin position="591"/>
        <end position="643"/>
    </location>
</feature>
<gene>
    <name evidence="7" type="ORF">PYCCODRAFT_1400626</name>
</gene>
<dbReference type="CDD" id="cd04449">
    <property type="entry name" value="DEP_DEPDC5-like"/>
    <property type="match status" value="1"/>
</dbReference>
<feature type="compositionally biased region" description="Polar residues" evidence="5">
    <location>
        <begin position="724"/>
        <end position="737"/>
    </location>
</feature>
<dbReference type="GO" id="GO:0005096">
    <property type="term" value="F:GTPase activator activity"/>
    <property type="evidence" value="ECO:0007669"/>
    <property type="project" value="InterPro"/>
</dbReference>
<dbReference type="Gene3D" id="1.10.10.10">
    <property type="entry name" value="Winged helix-like DNA-binding domain superfamily/Winged helix DNA-binding domain"/>
    <property type="match status" value="1"/>
</dbReference>
<dbReference type="GO" id="GO:0010508">
    <property type="term" value="P:positive regulation of autophagy"/>
    <property type="evidence" value="ECO:0007669"/>
    <property type="project" value="TreeGrafter"/>
</dbReference>
<feature type="compositionally biased region" description="Polar residues" evidence="5">
    <location>
        <begin position="688"/>
        <end position="703"/>
    </location>
</feature>
<dbReference type="InterPro" id="IPR027244">
    <property type="entry name" value="IML1"/>
</dbReference>
<dbReference type="Pfam" id="PF12257">
    <property type="entry name" value="IML1"/>
    <property type="match status" value="1"/>
</dbReference>
<dbReference type="Pfam" id="PF00610">
    <property type="entry name" value="DEP"/>
    <property type="match status" value="1"/>
</dbReference>
<dbReference type="PANTHER" id="PTHR13179:SF8">
    <property type="entry name" value="GATOR COMPLEX PROTEIN DEPDC5"/>
    <property type="match status" value="1"/>
</dbReference>
<feature type="region of interest" description="Disordered" evidence="5">
    <location>
        <begin position="960"/>
        <end position="982"/>
    </location>
</feature>
<dbReference type="Pfam" id="PF19418">
    <property type="entry name" value="DEPDC5_CTD"/>
    <property type="match status" value="1"/>
</dbReference>
<name>A0A1Y2J4E7_TRAC3</name>
<proteinExistence type="inferred from homology"/>
<feature type="region of interest" description="Disordered" evidence="5">
    <location>
        <begin position="721"/>
        <end position="751"/>
    </location>
</feature>
<feature type="region of interest" description="Disordered" evidence="5">
    <location>
        <begin position="1"/>
        <end position="38"/>
    </location>
</feature>
<dbReference type="OrthoDB" id="39497at2759"/>
<dbReference type="InterPro" id="IPR048255">
    <property type="entry name" value="IML1_N"/>
</dbReference>
<dbReference type="GO" id="GO:1990130">
    <property type="term" value="C:GATOR1 complex"/>
    <property type="evidence" value="ECO:0007669"/>
    <property type="project" value="TreeGrafter"/>
</dbReference>
<evidence type="ECO:0000313" key="7">
    <source>
        <dbReference type="EMBL" id="OSD08289.1"/>
    </source>
</evidence>
<evidence type="ECO:0000256" key="4">
    <source>
        <dbReference type="ARBA" id="ARBA00021881"/>
    </source>
</evidence>
<dbReference type="GO" id="GO:0005774">
    <property type="term" value="C:vacuolar membrane"/>
    <property type="evidence" value="ECO:0007669"/>
    <property type="project" value="UniProtKB-SubCell"/>
</dbReference>
<feature type="region of interest" description="Disordered" evidence="5">
    <location>
        <begin position="662"/>
        <end position="704"/>
    </location>
</feature>
<keyword evidence="8" id="KW-1185">Reference proteome</keyword>
<dbReference type="STRING" id="1353009.A0A1Y2J4E7"/>
<dbReference type="PANTHER" id="PTHR13179">
    <property type="entry name" value="DEP DOMAIN CONTAINING PROTEIN 5"/>
    <property type="match status" value="1"/>
</dbReference>
<dbReference type="InterPro" id="IPR000591">
    <property type="entry name" value="DEP_dom"/>
</dbReference>
<feature type="compositionally biased region" description="Polar residues" evidence="5">
    <location>
        <begin position="16"/>
        <end position="27"/>
    </location>
</feature>
<organism evidence="7 8">
    <name type="scientific">Trametes coccinea (strain BRFM310)</name>
    <name type="common">Pycnoporus coccineus</name>
    <dbReference type="NCBI Taxonomy" id="1353009"/>
    <lineage>
        <taxon>Eukaryota</taxon>
        <taxon>Fungi</taxon>
        <taxon>Dikarya</taxon>
        <taxon>Basidiomycota</taxon>
        <taxon>Agaricomycotina</taxon>
        <taxon>Agaricomycetes</taxon>
        <taxon>Polyporales</taxon>
        <taxon>Polyporaceae</taxon>
        <taxon>Trametes</taxon>
    </lineage>
</organism>
<dbReference type="SUPFAM" id="SSF46785">
    <property type="entry name" value="Winged helix' DNA-binding domain"/>
    <property type="match status" value="1"/>
</dbReference>
<feature type="compositionally biased region" description="Polar residues" evidence="5">
    <location>
        <begin position="592"/>
        <end position="610"/>
    </location>
</feature>
<evidence type="ECO:0000256" key="5">
    <source>
        <dbReference type="SAM" id="MobiDB-lite"/>
    </source>
</evidence>
<evidence type="ECO:0000256" key="3">
    <source>
        <dbReference type="ARBA" id="ARBA00018529"/>
    </source>
</evidence>
<evidence type="ECO:0000313" key="8">
    <source>
        <dbReference type="Proteomes" id="UP000193067"/>
    </source>
</evidence>
<dbReference type="InterPro" id="IPR045838">
    <property type="entry name" value="DEPDC5_CTD"/>
</dbReference>
<dbReference type="EMBL" id="KZ084086">
    <property type="protein sequence ID" value="OSD08289.1"/>
    <property type="molecule type" value="Genomic_DNA"/>
</dbReference>
<evidence type="ECO:0000256" key="2">
    <source>
        <dbReference type="ARBA" id="ARBA00005643"/>
    </source>
</evidence>
<feature type="region of interest" description="Disordered" evidence="5">
    <location>
        <begin position="1288"/>
        <end position="1312"/>
    </location>
</feature>